<dbReference type="InterPro" id="IPR036661">
    <property type="entry name" value="Luciferase-like_sf"/>
</dbReference>
<keyword evidence="1" id="KW-0560">Oxidoreductase</keyword>
<dbReference type="SUPFAM" id="SSF51679">
    <property type="entry name" value="Bacterial luciferase-like"/>
    <property type="match status" value="1"/>
</dbReference>
<dbReference type="CDD" id="cd01097">
    <property type="entry name" value="Tetrahydromethanopterin_reductase"/>
    <property type="match status" value="1"/>
</dbReference>
<dbReference type="RefSeq" id="WP_345313617.1">
    <property type="nucleotide sequence ID" value="NZ_BAABIE010000010.1"/>
</dbReference>
<dbReference type="PANTHER" id="PTHR43244">
    <property type="match status" value="1"/>
</dbReference>
<evidence type="ECO:0000313" key="3">
    <source>
        <dbReference type="EMBL" id="GAA4751797.1"/>
    </source>
</evidence>
<evidence type="ECO:0000313" key="4">
    <source>
        <dbReference type="Proteomes" id="UP001500822"/>
    </source>
</evidence>
<sequence>MDYGHDLLFGVFITPTSADPRKPVDLTLTAEDAGLDLATFQDHPYQPALQDAWTLMSYVAAQTERIRLAGNVLNLPLRNPVVLARAAASLDRLTSGRVEMGLGAGGFREAIAAIGGPSLTPGRSMRGLDEAITLMRQVWDADTRGGIRLDGSEYQISGAKRGPAPAHDIGIWVGALGPKMLDLVGRRADGWLPSLGNLREGAATLDDMNAKIDAGATAAGRSPADVRRLANLGGAFAGRSGPLLAGPVASWAPDLAELAVEHGLSGFILASDDADEIELYGSQVAPETRELVAQRRAAR</sequence>
<name>A0ABP8ZBF3_9ACTN</name>
<dbReference type="PANTHER" id="PTHR43244:SF1">
    <property type="entry name" value="5,10-METHYLENETETRAHYDROMETHANOPTERIN REDUCTASE"/>
    <property type="match status" value="1"/>
</dbReference>
<organism evidence="3 4">
    <name type="scientific">Gordonia alkaliphila</name>
    <dbReference type="NCBI Taxonomy" id="1053547"/>
    <lineage>
        <taxon>Bacteria</taxon>
        <taxon>Bacillati</taxon>
        <taxon>Actinomycetota</taxon>
        <taxon>Actinomycetes</taxon>
        <taxon>Mycobacteriales</taxon>
        <taxon>Gordoniaceae</taxon>
        <taxon>Gordonia</taxon>
    </lineage>
</organism>
<dbReference type="InterPro" id="IPR050564">
    <property type="entry name" value="F420-G6PD/mer"/>
</dbReference>
<dbReference type="Proteomes" id="UP001500822">
    <property type="component" value="Unassembled WGS sequence"/>
</dbReference>
<keyword evidence="4" id="KW-1185">Reference proteome</keyword>
<evidence type="ECO:0000259" key="2">
    <source>
        <dbReference type="Pfam" id="PF00296"/>
    </source>
</evidence>
<dbReference type="Pfam" id="PF00296">
    <property type="entry name" value="Bac_luciferase"/>
    <property type="match status" value="1"/>
</dbReference>
<protein>
    <submittedName>
        <fullName evidence="3">LLM class flavin-dependent oxidoreductase</fullName>
    </submittedName>
</protein>
<dbReference type="EMBL" id="BAABIE010000010">
    <property type="protein sequence ID" value="GAA4751797.1"/>
    <property type="molecule type" value="Genomic_DNA"/>
</dbReference>
<proteinExistence type="predicted"/>
<dbReference type="Gene3D" id="3.20.20.30">
    <property type="entry name" value="Luciferase-like domain"/>
    <property type="match status" value="1"/>
</dbReference>
<feature type="domain" description="Luciferase-like" evidence="2">
    <location>
        <begin position="14"/>
        <end position="231"/>
    </location>
</feature>
<evidence type="ECO:0000256" key="1">
    <source>
        <dbReference type="ARBA" id="ARBA00023002"/>
    </source>
</evidence>
<gene>
    <name evidence="3" type="ORF">GCM10023217_23260</name>
</gene>
<accession>A0ABP8ZBF3</accession>
<dbReference type="InterPro" id="IPR011251">
    <property type="entry name" value="Luciferase-like_dom"/>
</dbReference>
<reference evidence="4" key="1">
    <citation type="journal article" date="2019" name="Int. J. Syst. Evol. Microbiol.">
        <title>The Global Catalogue of Microorganisms (GCM) 10K type strain sequencing project: providing services to taxonomists for standard genome sequencing and annotation.</title>
        <authorList>
            <consortium name="The Broad Institute Genomics Platform"/>
            <consortium name="The Broad Institute Genome Sequencing Center for Infectious Disease"/>
            <person name="Wu L."/>
            <person name="Ma J."/>
        </authorList>
    </citation>
    <scope>NUCLEOTIDE SEQUENCE [LARGE SCALE GENOMIC DNA]</scope>
    <source>
        <strain evidence="4">JCM 18077</strain>
    </source>
</reference>
<comment type="caution">
    <text evidence="3">The sequence shown here is derived from an EMBL/GenBank/DDBJ whole genome shotgun (WGS) entry which is preliminary data.</text>
</comment>